<protein>
    <recommendedName>
        <fullName evidence="2">Inner membrane protein YgaP-like transmembrane domain-containing protein</fullName>
    </recommendedName>
</protein>
<organism evidence="3 4">
    <name type="scientific">Corynebacterium argentoratense DSM 44202</name>
    <dbReference type="NCBI Taxonomy" id="1348662"/>
    <lineage>
        <taxon>Bacteria</taxon>
        <taxon>Bacillati</taxon>
        <taxon>Actinomycetota</taxon>
        <taxon>Actinomycetes</taxon>
        <taxon>Mycobacteriales</taxon>
        <taxon>Corynebacteriaceae</taxon>
        <taxon>Corynebacterium</taxon>
    </lineage>
</organism>
<gene>
    <name evidence="3" type="ORF">CARG_01365</name>
</gene>
<keyword evidence="1" id="KW-1133">Transmembrane helix</keyword>
<evidence type="ECO:0000313" key="4">
    <source>
        <dbReference type="Proteomes" id="UP000016943"/>
    </source>
</evidence>
<dbReference type="RefSeq" id="WP_020975586.1">
    <property type="nucleotide sequence ID" value="NC_022198.1"/>
</dbReference>
<keyword evidence="1" id="KW-0812">Transmembrane</keyword>
<dbReference type="GeneID" id="78249144"/>
<keyword evidence="4" id="KW-1185">Reference proteome</keyword>
<dbReference type="eggNOG" id="ENOG50314M2">
    <property type="taxonomic scope" value="Bacteria"/>
</dbReference>
<feature type="transmembrane region" description="Helical" evidence="1">
    <location>
        <begin position="12"/>
        <end position="31"/>
    </location>
</feature>
<keyword evidence="1" id="KW-0472">Membrane</keyword>
<dbReference type="HOGENOM" id="CLU_176022_3_1_11"/>
<evidence type="ECO:0000313" key="3">
    <source>
        <dbReference type="EMBL" id="AGU14457.1"/>
    </source>
</evidence>
<evidence type="ECO:0000259" key="2">
    <source>
        <dbReference type="Pfam" id="PF11127"/>
    </source>
</evidence>
<feature type="transmembrane region" description="Helical" evidence="1">
    <location>
        <begin position="37"/>
        <end position="59"/>
    </location>
</feature>
<dbReference type="AlphaFoldDB" id="U3GY75"/>
<dbReference type="STRING" id="1348662.CARG_01365"/>
<evidence type="ECO:0000256" key="1">
    <source>
        <dbReference type="SAM" id="Phobius"/>
    </source>
</evidence>
<dbReference type="PATRIC" id="fig|1348662.3.peg.268"/>
<reference evidence="3 4" key="1">
    <citation type="journal article" date="2013" name="Genome Announc.">
        <title>Whole-Genome Sequence of the Clinical Strain Corynebacterium argentoratense DSM 44202, Isolated from a Human Throat Specimen.</title>
        <authorList>
            <person name="Bomholt C."/>
            <person name="Glaub A."/>
            <person name="Gravermann K."/>
            <person name="Albersmeier A."/>
            <person name="Brinkrolf K."/>
            <person name="Ruckert C."/>
            <person name="Tauch A."/>
        </authorList>
    </citation>
    <scope>NUCLEOTIDE SEQUENCE [LARGE SCALE GENOMIC DNA]</scope>
    <source>
        <strain evidence="3">DSM 44202</strain>
    </source>
</reference>
<sequence>MKKNENNTDRIVRGVVAVAAAIGAVLTSGALSIVLWVVAAIMAVTAVAGFCPLYTLFGINTCKR</sequence>
<feature type="domain" description="Inner membrane protein YgaP-like transmembrane" evidence="2">
    <location>
        <begin position="1"/>
        <end position="63"/>
    </location>
</feature>
<dbReference type="EMBL" id="CP006365">
    <property type="protein sequence ID" value="AGU14457.1"/>
    <property type="molecule type" value="Genomic_DNA"/>
</dbReference>
<accession>U3GY75</accession>
<proteinExistence type="predicted"/>
<dbReference type="InterPro" id="IPR021309">
    <property type="entry name" value="YgaP-like_TM"/>
</dbReference>
<dbReference type="Pfam" id="PF11127">
    <property type="entry name" value="YgaP-like_TM"/>
    <property type="match status" value="1"/>
</dbReference>
<dbReference type="Proteomes" id="UP000016943">
    <property type="component" value="Chromosome"/>
</dbReference>
<dbReference type="KEGG" id="caz:CARG_01365"/>
<name>U3GY75_9CORY</name>